<dbReference type="EMBL" id="LR796510">
    <property type="protein sequence ID" value="CAB4148492.1"/>
    <property type="molecule type" value="Genomic_DNA"/>
</dbReference>
<proteinExistence type="predicted"/>
<organism evidence="2">
    <name type="scientific">uncultured Caudovirales phage</name>
    <dbReference type="NCBI Taxonomy" id="2100421"/>
    <lineage>
        <taxon>Viruses</taxon>
        <taxon>Duplodnaviria</taxon>
        <taxon>Heunggongvirae</taxon>
        <taxon>Uroviricota</taxon>
        <taxon>Caudoviricetes</taxon>
        <taxon>Peduoviridae</taxon>
        <taxon>Maltschvirus</taxon>
        <taxon>Maltschvirus maltsch</taxon>
    </lineage>
</organism>
<reference evidence="2" key="1">
    <citation type="submission" date="2020-05" db="EMBL/GenBank/DDBJ databases">
        <authorList>
            <person name="Chiriac C."/>
            <person name="Salcher M."/>
            <person name="Ghai R."/>
            <person name="Kavagutti S V."/>
        </authorList>
    </citation>
    <scope>NUCLEOTIDE SEQUENCE</scope>
</reference>
<dbReference type="EMBL" id="LR797158">
    <property type="protein sequence ID" value="CAB4190520.1"/>
    <property type="molecule type" value="Genomic_DNA"/>
</dbReference>
<name>A0A6J5R0H4_9CAUD</name>
<dbReference type="EMBL" id="LR797211">
    <property type="protein sequence ID" value="CAB4194536.1"/>
    <property type="molecule type" value="Genomic_DNA"/>
</dbReference>
<protein>
    <submittedName>
        <fullName evidence="2">Uncharacterized protein</fullName>
    </submittedName>
</protein>
<accession>A0A6J5R0H4</accession>
<gene>
    <name evidence="2" type="ORF">UFOVP1191_67</name>
    <name evidence="3" type="ORF">UFOVP1252_111</name>
    <name evidence="1" type="ORF">UFOVP529_9</name>
</gene>
<evidence type="ECO:0000313" key="2">
    <source>
        <dbReference type="EMBL" id="CAB4190520.1"/>
    </source>
</evidence>
<evidence type="ECO:0000313" key="1">
    <source>
        <dbReference type="EMBL" id="CAB4148492.1"/>
    </source>
</evidence>
<evidence type="ECO:0000313" key="3">
    <source>
        <dbReference type="EMBL" id="CAB4194536.1"/>
    </source>
</evidence>
<sequence>MAYTTIGRAGRGRAGISGLQEAMAGLKELSKALTPSETKRCLTKVQGQGFEKIRRAVYGSQYGVSLATIFSKTRPRTKDNKRSKMGKGLGTPVKTGRLQKSLTIFGDPFGIYSQETGKNGEMRVHYGGNPLDPKTGKPYFQDVEDTYGFFQEGLAKFEQSRTMKSLGDDLANLFGKAVQDHIRQSVAKAKR</sequence>